<protein>
    <recommendedName>
        <fullName evidence="1">Ig-like domain-containing protein</fullName>
    </recommendedName>
</protein>
<evidence type="ECO:0000259" key="1">
    <source>
        <dbReference type="Pfam" id="PF13750"/>
    </source>
</evidence>
<geneLocation type="plasmid" evidence="2">
    <name>pENVA</name>
</geneLocation>
<feature type="domain" description="Ig-like" evidence="1">
    <location>
        <begin position="3"/>
        <end position="62"/>
    </location>
</feature>
<sequence length="163" mass="17810">MGFNQNTDGSYTPDYPRLFPSLDANTDKYTLTAYATDAKGNTTQKSIQFAYYPKNLVTLEKLKTLGVVKALKTSDNTPLAVMRTGQLRRNDGSLAKGIQTANITVRKDADYAINILGNVIHPGETKEIQIDLGTGENSTVPIFTAENGSTGESNFIIEFPQIK</sequence>
<accession>A0A024HW17</accession>
<proteinExistence type="predicted"/>
<evidence type="ECO:0000313" key="2">
    <source>
        <dbReference type="EMBL" id="CDM79876.1"/>
    </source>
</evidence>
<dbReference type="AlphaFoldDB" id="A0A024HW17"/>
<keyword evidence="2" id="KW-0614">Plasmid</keyword>
<organism evidence="2">
    <name type="scientific">Klebsiella pneumoniae</name>
    <dbReference type="NCBI Taxonomy" id="573"/>
    <lineage>
        <taxon>Bacteria</taxon>
        <taxon>Pseudomonadati</taxon>
        <taxon>Pseudomonadota</taxon>
        <taxon>Gammaproteobacteria</taxon>
        <taxon>Enterobacterales</taxon>
        <taxon>Enterobacteriaceae</taxon>
        <taxon>Klebsiella/Raoultella group</taxon>
        <taxon>Klebsiella</taxon>
        <taxon>Klebsiella pneumoniae complex</taxon>
    </lineage>
</organism>
<dbReference type="EMBL" id="HG918041">
    <property type="protein sequence ID" value="CDM79876.1"/>
    <property type="molecule type" value="Genomic_DNA"/>
</dbReference>
<dbReference type="InterPro" id="IPR022038">
    <property type="entry name" value="Ig-like_bact"/>
</dbReference>
<dbReference type="Pfam" id="PF13750">
    <property type="entry name" value="Big_3_3"/>
    <property type="match status" value="1"/>
</dbReference>
<reference evidence="2" key="1">
    <citation type="journal article" date="2014" name="Antimicrob. Agents Chemother.">
        <title>IncH-Type Plasmid Harboring blaCTX-M-15, blaDHA-1, and qnrB4 Genes Recovered from Animal Isolates.</title>
        <authorList>
            <person name="Schluter A."/>
            <person name="Nordmann P."/>
            <person name="Bonnin R.A."/>
            <person name="Millemann Y."/>
            <person name="Eikmeyer F.G."/>
            <person name="Wibberg D."/>
            <person name="Puhler A."/>
            <person name="Poirel L."/>
        </authorList>
    </citation>
    <scope>NUCLEOTIDE SEQUENCE [LARGE SCALE GENOMIC DNA]</scope>
    <source>
        <strain evidence="2">Kp15</strain>
        <plasmid evidence="2">pENVA</plasmid>
    </source>
</reference>
<gene>
    <name evidence="2" type="ORF">PENVA_0260</name>
</gene>
<name>A0A024HW17_KLEPN</name>